<feature type="compositionally biased region" description="Basic and acidic residues" evidence="14">
    <location>
        <begin position="624"/>
        <end position="638"/>
    </location>
</feature>
<keyword evidence="4" id="KW-0479">Metal-binding</keyword>
<evidence type="ECO:0000256" key="7">
    <source>
        <dbReference type="ARBA" id="ARBA00022771"/>
    </source>
</evidence>
<evidence type="ECO:0000256" key="13">
    <source>
        <dbReference type="PROSITE-ProRule" id="PRU00175"/>
    </source>
</evidence>
<feature type="compositionally biased region" description="Acidic residues" evidence="14">
    <location>
        <begin position="835"/>
        <end position="844"/>
    </location>
</feature>
<evidence type="ECO:0000256" key="9">
    <source>
        <dbReference type="ARBA" id="ARBA00023204"/>
    </source>
</evidence>
<feature type="domain" description="RING-type" evidence="15">
    <location>
        <begin position="58"/>
        <end position="100"/>
    </location>
</feature>
<feature type="compositionally biased region" description="Polar residues" evidence="14">
    <location>
        <begin position="812"/>
        <end position="826"/>
    </location>
</feature>
<keyword evidence="7 13" id="KW-0863">Zinc-finger</keyword>
<evidence type="ECO:0000256" key="3">
    <source>
        <dbReference type="ARBA" id="ARBA00022454"/>
    </source>
</evidence>
<evidence type="ECO:0000256" key="1">
    <source>
        <dbReference type="ARBA" id="ARBA00004123"/>
    </source>
</evidence>
<keyword evidence="11" id="KW-0131">Cell cycle</keyword>
<evidence type="ECO:0000313" key="18">
    <source>
        <dbReference type="Proteomes" id="UP000007635"/>
    </source>
</evidence>
<feature type="compositionally biased region" description="Polar residues" evidence="14">
    <location>
        <begin position="859"/>
        <end position="871"/>
    </location>
</feature>
<feature type="compositionally biased region" description="Basic and acidic residues" evidence="14">
    <location>
        <begin position="438"/>
        <end position="456"/>
    </location>
</feature>
<feature type="compositionally biased region" description="Basic and acidic residues" evidence="14">
    <location>
        <begin position="1195"/>
        <end position="1209"/>
    </location>
</feature>
<reference evidence="17 18" key="1">
    <citation type="journal article" date="2021" name="G3 (Bethesda)">
        <title>Improved contiguity of the threespine stickleback genome using long-read sequencing.</title>
        <authorList>
            <person name="Nath S."/>
            <person name="Shaw D.E."/>
            <person name="White M.A."/>
        </authorList>
    </citation>
    <scope>NUCLEOTIDE SEQUENCE [LARGE SCALE GENOMIC DNA]</scope>
    <source>
        <strain evidence="17 18">Lake Benthic</strain>
    </source>
</reference>
<organism evidence="17 18">
    <name type="scientific">Gasterosteus aculeatus aculeatus</name>
    <name type="common">three-spined stickleback</name>
    <dbReference type="NCBI Taxonomy" id="481459"/>
    <lineage>
        <taxon>Eukaryota</taxon>
        <taxon>Metazoa</taxon>
        <taxon>Chordata</taxon>
        <taxon>Craniata</taxon>
        <taxon>Vertebrata</taxon>
        <taxon>Euteleostomi</taxon>
        <taxon>Actinopterygii</taxon>
        <taxon>Neopterygii</taxon>
        <taxon>Teleostei</taxon>
        <taxon>Neoteleostei</taxon>
        <taxon>Acanthomorphata</taxon>
        <taxon>Eupercaria</taxon>
        <taxon>Perciformes</taxon>
        <taxon>Cottioidei</taxon>
        <taxon>Gasterosteales</taxon>
        <taxon>Gasterosteidae</taxon>
        <taxon>Gasterosteus</taxon>
    </lineage>
</organism>
<keyword evidence="8" id="KW-0862">Zinc</keyword>
<keyword evidence="10" id="KW-0539">Nucleus</keyword>
<keyword evidence="3" id="KW-0158">Chromosome</keyword>
<dbReference type="GO" id="GO:0070531">
    <property type="term" value="C:BRCA1-A complex"/>
    <property type="evidence" value="ECO:0007669"/>
    <property type="project" value="TreeGrafter"/>
</dbReference>
<dbReference type="Gene3D" id="3.40.50.10190">
    <property type="entry name" value="BRCT domain"/>
    <property type="match status" value="2"/>
</dbReference>
<dbReference type="Pfam" id="PF00097">
    <property type="entry name" value="zf-C3HC4"/>
    <property type="match status" value="1"/>
</dbReference>
<dbReference type="InterPro" id="IPR013083">
    <property type="entry name" value="Znf_RING/FYVE/PHD"/>
</dbReference>
<feature type="region of interest" description="Disordered" evidence="14">
    <location>
        <begin position="223"/>
        <end position="325"/>
    </location>
</feature>
<dbReference type="SUPFAM" id="SSF52113">
    <property type="entry name" value="BRCT domain"/>
    <property type="match status" value="2"/>
</dbReference>
<feature type="domain" description="BRCT" evidence="16">
    <location>
        <begin position="1223"/>
        <end position="1308"/>
    </location>
</feature>
<feature type="compositionally biased region" description="Basic and acidic residues" evidence="14">
    <location>
        <begin position="1124"/>
        <end position="1158"/>
    </location>
</feature>
<feature type="compositionally biased region" description="Low complexity" evidence="14">
    <location>
        <begin position="690"/>
        <end position="718"/>
    </location>
</feature>
<feature type="compositionally biased region" description="Basic and acidic residues" evidence="14">
    <location>
        <begin position="362"/>
        <end position="379"/>
    </location>
</feature>
<dbReference type="SMART" id="SM00292">
    <property type="entry name" value="BRCT"/>
    <property type="match status" value="2"/>
</dbReference>
<dbReference type="PROSITE" id="PS00518">
    <property type="entry name" value="ZF_RING_1"/>
    <property type="match status" value="1"/>
</dbReference>
<feature type="compositionally biased region" description="Basic and acidic residues" evidence="14">
    <location>
        <begin position="528"/>
        <end position="549"/>
    </location>
</feature>
<accession>A0AAQ4QIR5</accession>
<dbReference type="InterPro" id="IPR001357">
    <property type="entry name" value="BRCT_dom"/>
</dbReference>
<feature type="compositionally biased region" description="Basic and acidic residues" evidence="14">
    <location>
        <begin position="1009"/>
        <end position="1018"/>
    </location>
</feature>
<feature type="region of interest" description="Disordered" evidence="14">
    <location>
        <begin position="1103"/>
        <end position="1220"/>
    </location>
</feature>
<feature type="region of interest" description="Disordered" evidence="14">
    <location>
        <begin position="337"/>
        <end position="379"/>
    </location>
</feature>
<sequence>MTPQSGCLNLTALLSFRSSQLLMCSDFYFVAFKKSSMKTPTTTDVRKGISVLWETMQCPICLDLMTEPVSTKCDHQFCKFCMMKLLDSTKKNRTNCPVCKTKITKRSLQESPGFQRLVAGLQDMIKAYEHDTGTNCKRKSLKTNKLTFSFLMTSTIVSDFTGMSQQKGQPGVTEDEPCPDKLLGDTPDNVDSVNNQDPSKSHSSTIAAQNGFAKLMGLEDTSPTMTDVEGLDSGLGEAHPTSSKKISSPTDHLEPLETDISEVVETSTHKNRRKKRLRKLEKPPLPPSLTPDEPEHRPLRMSTRKKLQKDLKPDKVHEEKKKKSLQKVAEWLMTVPTEGSLELDKPNEDTEDSDSCSTASTKDIKIHNSDVNSRREERAKGLEDQVFGAVYKRERRGNKVIAPPLNVLIETPATKETQIISKTRKINTVTPAGFVKETISDDKSESDMEEEQQKTEEVDDASSDVVAKAEQTEVMEEKDKYGEGLNNLPESDQINDKVPCNVSDSGQVDRRRSNRRTCNTLQQVDGDLQAKAKKTENRNSKNTRTERGKSAKVQKPLVLVGVKNGETSPKARPRSEEVQVHIENYPSSEDQEIPTTRSTRRSRRLQLFTQEVQESHKKANLKAVRAEKDRNAPKRSEEANGGNVTPATERNGCVFDQELEGIEDLESSEMPPYSGPTEAVEESAAEVPDAEPLAEANVAPNAAEVPSSSSPADAAVDPTLVNADQDDRRLETVAHVTKCHDDEDKNDSELDTELLLKSFKATKRKSFFFGGPNVKQSRGSDTENPRRADAEDSPPVSAERTDLQALRGDENSPWSDFISPSNSPAQTRKPVLEKPDEETPEASDPESSCSGHGGDSSSRNGVSSGLTPNKVSTRDIKSPRRSVAPRGLHSGLCFGAAEHLEPREPSNYSQSQPGCSARDAGRGKETRGGTSVCSAQHLSNAEGSLTPDGLGIPTSRSGEPTSHSPAESAPRKRKRARRLESSFESGESGEDLPTLTEIFGKSAAPSGTEGRRGSREADGCAGAPAGGTPACPSPDELHSSQASVDLFGTPDECNVPANDVGVSSQFESSQFSSEVLVTQQKVEMQKELVRLEKLMALVSEVLQEKEDIPANEVPSETNPSRQNTDAHRLLPCDQDPGRGSDGEAAPEAERERGRRASERGGAAETAAQRSRPTGPGLNGSAGSKALRSSSASKTSKKDASPTDGQENKENNTPPGDGRRTKMLLVSSGLDQSEQTMVKRFAKRVGARVVSTVTPEVTHIIMHTDEHLVCERTLKYFLGIAGRKWVVGSQWISECFRQKQLLDESAFEVRGDVVNGPDHHGPMRARTREDNNLLMKGYKICFQGPFTDMTTDEMESMVELCGAAVVRDPILLDGNKISHQLVIVQSGSESHSSAPGNATVVTRGWLLDTVATYTLQNYDQYTAPPAGVPVTTSAS</sequence>
<feature type="compositionally biased region" description="Basic and acidic residues" evidence="14">
    <location>
        <begin position="799"/>
        <end position="810"/>
    </location>
</feature>
<dbReference type="InterPro" id="IPR001841">
    <property type="entry name" value="Znf_RING"/>
</dbReference>
<dbReference type="GO" id="GO:0005694">
    <property type="term" value="C:chromosome"/>
    <property type="evidence" value="ECO:0007669"/>
    <property type="project" value="UniProtKB-SubCell"/>
</dbReference>
<feature type="region of interest" description="Disordered" evidence="14">
    <location>
        <begin position="768"/>
        <end position="888"/>
    </location>
</feature>
<dbReference type="Ensembl" id="ENSGACT00000085473.1">
    <property type="protein sequence ID" value="ENSGACP00000050061.1"/>
    <property type="gene ID" value="ENSGACG00000037901.1"/>
</dbReference>
<comment type="subcellular location">
    <subcellularLocation>
        <location evidence="2">Chromosome</location>
    </subcellularLocation>
    <subcellularLocation>
        <location evidence="1">Nucleus</location>
    </subcellularLocation>
</comment>
<name>A0AAQ4QIR5_GASAC</name>
<evidence type="ECO:0000256" key="10">
    <source>
        <dbReference type="ARBA" id="ARBA00023242"/>
    </source>
</evidence>
<dbReference type="InterPro" id="IPR017907">
    <property type="entry name" value="Znf_RING_CS"/>
</dbReference>
<dbReference type="PROSITE" id="PS50172">
    <property type="entry name" value="BRCT"/>
    <property type="match status" value="2"/>
</dbReference>
<keyword evidence="6" id="KW-0227">DNA damage</keyword>
<evidence type="ECO:0000256" key="8">
    <source>
        <dbReference type="ARBA" id="ARBA00022833"/>
    </source>
</evidence>
<dbReference type="SUPFAM" id="SSF57850">
    <property type="entry name" value="RING/U-box"/>
    <property type="match status" value="1"/>
</dbReference>
<evidence type="ECO:0000313" key="17">
    <source>
        <dbReference type="Ensembl" id="ENSGACP00000050061.1"/>
    </source>
</evidence>
<keyword evidence="18" id="KW-1185">Reference proteome</keyword>
<feature type="compositionally biased region" description="Low complexity" evidence="14">
    <location>
        <begin position="1019"/>
        <end position="1034"/>
    </location>
</feature>
<dbReference type="CDD" id="cd16498">
    <property type="entry name" value="RING-HC_BRCA1"/>
    <property type="match status" value="1"/>
</dbReference>
<feature type="compositionally biased region" description="Basic and acidic residues" evidence="14">
    <location>
        <begin position="778"/>
        <end position="790"/>
    </location>
</feature>
<feature type="domain" description="BRCT" evidence="16">
    <location>
        <begin position="1329"/>
        <end position="1422"/>
    </location>
</feature>
<dbReference type="GO" id="GO:0045944">
    <property type="term" value="P:positive regulation of transcription by RNA polymerase II"/>
    <property type="evidence" value="ECO:0007669"/>
    <property type="project" value="TreeGrafter"/>
</dbReference>
<feature type="compositionally biased region" description="Basic residues" evidence="14">
    <location>
        <begin position="269"/>
        <end position="279"/>
    </location>
</feature>
<feature type="compositionally biased region" description="Low complexity" evidence="14">
    <location>
        <begin position="1180"/>
        <end position="1193"/>
    </location>
</feature>
<evidence type="ECO:0000256" key="2">
    <source>
        <dbReference type="ARBA" id="ARBA00004286"/>
    </source>
</evidence>
<feature type="region of interest" description="Disordered" evidence="14">
    <location>
        <begin position="436"/>
        <end position="728"/>
    </location>
</feature>
<feature type="region of interest" description="Disordered" evidence="14">
    <location>
        <begin position="161"/>
        <end position="205"/>
    </location>
</feature>
<dbReference type="InterPro" id="IPR018957">
    <property type="entry name" value="Znf_C3HC4_RING-type"/>
</dbReference>
<feature type="compositionally biased region" description="Low complexity" evidence="14">
    <location>
        <begin position="847"/>
        <end position="858"/>
    </location>
</feature>
<reference evidence="17" key="3">
    <citation type="submission" date="2025-09" db="UniProtKB">
        <authorList>
            <consortium name="Ensembl"/>
        </authorList>
    </citation>
    <scope>IDENTIFICATION</scope>
</reference>
<feature type="compositionally biased region" description="Polar residues" evidence="14">
    <location>
        <begin position="1114"/>
        <end position="1123"/>
    </location>
</feature>
<dbReference type="GO" id="GO:0007095">
    <property type="term" value="P:mitotic G2 DNA damage checkpoint signaling"/>
    <property type="evidence" value="ECO:0007669"/>
    <property type="project" value="TreeGrafter"/>
</dbReference>
<dbReference type="GO" id="GO:0043009">
    <property type="term" value="P:chordate embryonic development"/>
    <property type="evidence" value="ECO:0007669"/>
    <property type="project" value="TreeGrafter"/>
</dbReference>
<dbReference type="PIRSF" id="PIRSF001734">
    <property type="entry name" value="BRCA1"/>
    <property type="match status" value="1"/>
</dbReference>
<dbReference type="GO" id="GO:0008270">
    <property type="term" value="F:zinc ion binding"/>
    <property type="evidence" value="ECO:0007669"/>
    <property type="project" value="UniProtKB-KW"/>
</dbReference>
<feature type="region of interest" description="Disordered" evidence="14">
    <location>
        <begin position="902"/>
        <end position="1051"/>
    </location>
</feature>
<evidence type="ECO:0000256" key="4">
    <source>
        <dbReference type="ARBA" id="ARBA00022723"/>
    </source>
</evidence>
<evidence type="ECO:0000259" key="15">
    <source>
        <dbReference type="PROSITE" id="PS50089"/>
    </source>
</evidence>
<evidence type="ECO:0000256" key="12">
    <source>
        <dbReference type="ARBA" id="ARBA00031556"/>
    </source>
</evidence>
<reference evidence="17" key="2">
    <citation type="submission" date="2025-08" db="UniProtKB">
        <authorList>
            <consortium name="Ensembl"/>
        </authorList>
    </citation>
    <scope>IDENTIFICATION</scope>
</reference>
<evidence type="ECO:0000256" key="6">
    <source>
        <dbReference type="ARBA" id="ARBA00022763"/>
    </source>
</evidence>
<proteinExistence type="predicted"/>
<dbReference type="PROSITE" id="PS50089">
    <property type="entry name" value="ZF_RING_2"/>
    <property type="match status" value="1"/>
</dbReference>
<dbReference type="Pfam" id="PF00533">
    <property type="entry name" value="BRCT"/>
    <property type="match status" value="2"/>
</dbReference>
<feature type="compositionally biased region" description="Polar residues" evidence="14">
    <location>
        <begin position="189"/>
        <end position="205"/>
    </location>
</feature>
<evidence type="ECO:0000256" key="5">
    <source>
        <dbReference type="ARBA" id="ARBA00022737"/>
    </source>
</evidence>
<feature type="compositionally biased region" description="Polar residues" evidence="14">
    <location>
        <begin position="954"/>
        <end position="965"/>
    </location>
</feature>
<evidence type="ECO:0000256" key="14">
    <source>
        <dbReference type="SAM" id="MobiDB-lite"/>
    </source>
</evidence>
<dbReference type="PANTHER" id="PTHR13763">
    <property type="entry name" value="BREAST CANCER TYPE 1 SUSCEPTIBILITY PROTEIN BRCA1"/>
    <property type="match status" value="1"/>
</dbReference>
<evidence type="ECO:0000256" key="11">
    <source>
        <dbReference type="ARBA" id="ARBA00023306"/>
    </source>
</evidence>
<dbReference type="PANTHER" id="PTHR13763:SF0">
    <property type="entry name" value="BREAST CANCER TYPE 1 SUSCEPTIBILITY PROTEIN"/>
    <property type="match status" value="1"/>
</dbReference>
<dbReference type="GO" id="GO:0000724">
    <property type="term" value="P:double-strand break repair via homologous recombination"/>
    <property type="evidence" value="ECO:0007669"/>
    <property type="project" value="TreeGrafter"/>
</dbReference>
<keyword evidence="9" id="KW-0234">DNA repair</keyword>
<feature type="compositionally biased region" description="Acidic residues" evidence="14">
    <location>
        <begin position="657"/>
        <end position="667"/>
    </location>
</feature>
<dbReference type="Proteomes" id="UP000007635">
    <property type="component" value="Chromosome V"/>
</dbReference>
<feature type="compositionally biased region" description="Polar residues" evidence="14">
    <location>
        <begin position="928"/>
        <end position="943"/>
    </location>
</feature>
<dbReference type="GeneTree" id="ENSGT00440000034289"/>
<feature type="compositionally biased region" description="Polar residues" evidence="14">
    <location>
        <begin position="240"/>
        <end position="250"/>
    </location>
</feature>
<dbReference type="Gene3D" id="3.30.40.10">
    <property type="entry name" value="Zinc/RING finger domain, C3HC4 (zinc finger)"/>
    <property type="match status" value="1"/>
</dbReference>
<dbReference type="SMART" id="SM00184">
    <property type="entry name" value="RING"/>
    <property type="match status" value="1"/>
</dbReference>
<dbReference type="GO" id="GO:0031436">
    <property type="term" value="C:BRCA1-BARD1 complex"/>
    <property type="evidence" value="ECO:0007669"/>
    <property type="project" value="TreeGrafter"/>
</dbReference>
<dbReference type="FunFam" id="3.40.50.10190:FF:000006">
    <property type="entry name" value="Breast cancer type 1 susceptibility protein homolog"/>
    <property type="match status" value="1"/>
</dbReference>
<protein>
    <recommendedName>
        <fullName evidence="12">RING-type E3 ubiquitin transferase BRCA1</fullName>
    </recommendedName>
</protein>
<dbReference type="InterPro" id="IPR031099">
    <property type="entry name" value="BRCA1-associated"/>
</dbReference>
<dbReference type="InterPro" id="IPR036420">
    <property type="entry name" value="BRCT_dom_sf"/>
</dbReference>
<evidence type="ECO:0000259" key="16">
    <source>
        <dbReference type="PROSITE" id="PS50172"/>
    </source>
</evidence>
<dbReference type="GO" id="GO:0004842">
    <property type="term" value="F:ubiquitin-protein transferase activity"/>
    <property type="evidence" value="ECO:0007669"/>
    <property type="project" value="TreeGrafter"/>
</dbReference>
<feature type="compositionally biased region" description="Basic and acidic residues" evidence="14">
    <location>
        <begin position="308"/>
        <end position="321"/>
    </location>
</feature>
<keyword evidence="5" id="KW-0677">Repeat</keyword>